<dbReference type="CDD" id="cd00637">
    <property type="entry name" value="7tm_classA_rhodopsin-like"/>
    <property type="match status" value="1"/>
</dbReference>
<keyword evidence="3 9" id="KW-0812">Transmembrane</keyword>
<dbReference type="GO" id="GO:0004930">
    <property type="term" value="F:G protein-coupled receptor activity"/>
    <property type="evidence" value="ECO:0007669"/>
    <property type="project" value="UniProtKB-KW"/>
</dbReference>
<keyword evidence="6 9" id="KW-0472">Membrane</keyword>
<keyword evidence="4 9" id="KW-1133">Transmembrane helix</keyword>
<evidence type="ECO:0000256" key="1">
    <source>
        <dbReference type="ARBA" id="ARBA00004651"/>
    </source>
</evidence>
<keyword evidence="5" id="KW-0297">G-protein coupled receptor</keyword>
<feature type="transmembrane region" description="Helical" evidence="9">
    <location>
        <begin position="236"/>
        <end position="259"/>
    </location>
</feature>
<dbReference type="PANTHER" id="PTHR24228">
    <property type="entry name" value="B2 BRADYKININ RECEPTOR/ANGIOTENSIN II RECEPTOR"/>
    <property type="match status" value="1"/>
</dbReference>
<dbReference type="OMA" id="RTNIVFT"/>
<dbReference type="Proteomes" id="UP000887565">
    <property type="component" value="Unplaced"/>
</dbReference>
<reference evidence="12" key="1">
    <citation type="submission" date="2022-11" db="UniProtKB">
        <authorList>
            <consortium name="WormBaseParasite"/>
        </authorList>
    </citation>
    <scope>IDENTIFICATION</scope>
</reference>
<evidence type="ECO:0000256" key="8">
    <source>
        <dbReference type="ARBA" id="ARBA00023224"/>
    </source>
</evidence>
<evidence type="ECO:0000256" key="6">
    <source>
        <dbReference type="ARBA" id="ARBA00023136"/>
    </source>
</evidence>
<proteinExistence type="predicted"/>
<dbReference type="WBParaSite" id="nRc.2.0.1.t25265-RA">
    <property type="protein sequence ID" value="nRc.2.0.1.t25265-RA"/>
    <property type="gene ID" value="nRc.2.0.1.g25265"/>
</dbReference>
<keyword evidence="11" id="KW-1185">Reference proteome</keyword>
<dbReference type="InterPro" id="IPR000276">
    <property type="entry name" value="GPCR_Rhodpsn"/>
</dbReference>
<evidence type="ECO:0000259" key="10">
    <source>
        <dbReference type="PROSITE" id="PS50262"/>
    </source>
</evidence>
<keyword evidence="2" id="KW-1003">Cell membrane</keyword>
<dbReference type="SUPFAM" id="SSF81321">
    <property type="entry name" value="Family A G protein-coupled receptor-like"/>
    <property type="match status" value="1"/>
</dbReference>
<evidence type="ECO:0000256" key="5">
    <source>
        <dbReference type="ARBA" id="ARBA00023040"/>
    </source>
</evidence>
<evidence type="ECO:0000256" key="2">
    <source>
        <dbReference type="ARBA" id="ARBA00022475"/>
    </source>
</evidence>
<dbReference type="GO" id="GO:0005886">
    <property type="term" value="C:plasma membrane"/>
    <property type="evidence" value="ECO:0007669"/>
    <property type="project" value="UniProtKB-SubCell"/>
</dbReference>
<dbReference type="PANTHER" id="PTHR24228:SF75">
    <property type="entry name" value="G-PROTEIN COUPLED RECEPTORS FAMILY 1 PROFILE DOMAIN-CONTAINING PROTEIN"/>
    <property type="match status" value="1"/>
</dbReference>
<dbReference type="InterPro" id="IPR017452">
    <property type="entry name" value="GPCR_Rhodpsn_7TM"/>
</dbReference>
<accession>A0A915JFF5</accession>
<feature type="transmembrane region" description="Helical" evidence="9">
    <location>
        <begin position="144"/>
        <end position="168"/>
    </location>
</feature>
<evidence type="ECO:0000256" key="9">
    <source>
        <dbReference type="SAM" id="Phobius"/>
    </source>
</evidence>
<feature type="transmembrane region" description="Helical" evidence="9">
    <location>
        <begin position="51"/>
        <end position="78"/>
    </location>
</feature>
<dbReference type="SMART" id="SM01381">
    <property type="entry name" value="7TM_GPCR_Srsx"/>
    <property type="match status" value="1"/>
</dbReference>
<organism evidence="11 12">
    <name type="scientific">Romanomermis culicivorax</name>
    <name type="common">Nematode worm</name>
    <dbReference type="NCBI Taxonomy" id="13658"/>
    <lineage>
        <taxon>Eukaryota</taxon>
        <taxon>Metazoa</taxon>
        <taxon>Ecdysozoa</taxon>
        <taxon>Nematoda</taxon>
        <taxon>Enoplea</taxon>
        <taxon>Dorylaimia</taxon>
        <taxon>Mermithida</taxon>
        <taxon>Mermithoidea</taxon>
        <taxon>Mermithidae</taxon>
        <taxon>Romanomermis</taxon>
    </lineage>
</organism>
<keyword evidence="8" id="KW-0807">Transducer</keyword>
<dbReference type="Pfam" id="PF00001">
    <property type="entry name" value="7tm_1"/>
    <property type="match status" value="1"/>
</dbReference>
<name>A0A915JFF5_ROMCU</name>
<feature type="domain" description="G-protein coupled receptors family 1 profile" evidence="10">
    <location>
        <begin position="1"/>
        <end position="257"/>
    </location>
</feature>
<sequence>ILLTLLVDSNLRKSQNIFIGSLAVADLFVASVTMPSSIVGVLFGEQWYYEHYAACVFAAAFCAPSCVASMHSIAWVAISRYFYIARPQIYNNYFTAKHFFCYTVAIWLLSVAGHLPNHFGWGTVHVSQMLYYCTVDTELQSYRLFYASLLVLAIVIAFVFYARIYAVLRKSTLAKNMILRKSGMSNADINSKTRMAGVQEETKMIKATFRIFILFFIFWAPIATLFLLNVRRYLPAWVYMYAALLAHCNSTLNFFIYFLQNDNFSKALKKMLPFRLRRLLWKERVGSI</sequence>
<feature type="transmembrane region" description="Helical" evidence="9">
    <location>
        <begin position="99"/>
        <end position="116"/>
    </location>
</feature>
<keyword evidence="7" id="KW-0675">Receptor</keyword>
<protein>
    <submittedName>
        <fullName evidence="12">G-protein coupled receptors family 1 profile domain-containing protein</fullName>
    </submittedName>
</protein>
<dbReference type="AlphaFoldDB" id="A0A915JFF5"/>
<feature type="transmembrane region" description="Helical" evidence="9">
    <location>
        <begin position="211"/>
        <end position="230"/>
    </location>
</feature>
<dbReference type="PRINTS" id="PR00237">
    <property type="entry name" value="GPCRRHODOPSN"/>
</dbReference>
<evidence type="ECO:0000313" key="12">
    <source>
        <dbReference type="WBParaSite" id="nRc.2.0.1.t25265-RA"/>
    </source>
</evidence>
<dbReference type="PROSITE" id="PS50262">
    <property type="entry name" value="G_PROTEIN_RECEP_F1_2"/>
    <property type="match status" value="1"/>
</dbReference>
<comment type="subcellular location">
    <subcellularLocation>
        <location evidence="1">Cell membrane</location>
        <topology evidence="1">Multi-pass membrane protein</topology>
    </subcellularLocation>
</comment>
<feature type="transmembrane region" description="Helical" evidence="9">
    <location>
        <begin position="17"/>
        <end position="39"/>
    </location>
</feature>
<evidence type="ECO:0000256" key="3">
    <source>
        <dbReference type="ARBA" id="ARBA00022692"/>
    </source>
</evidence>
<evidence type="ECO:0000256" key="7">
    <source>
        <dbReference type="ARBA" id="ARBA00023170"/>
    </source>
</evidence>
<evidence type="ECO:0000256" key="4">
    <source>
        <dbReference type="ARBA" id="ARBA00022989"/>
    </source>
</evidence>
<evidence type="ECO:0000313" key="11">
    <source>
        <dbReference type="Proteomes" id="UP000887565"/>
    </source>
</evidence>
<dbReference type="Gene3D" id="1.20.1070.10">
    <property type="entry name" value="Rhodopsin 7-helix transmembrane proteins"/>
    <property type="match status" value="1"/>
</dbReference>